<accession>A0A346NJ71</accession>
<organism evidence="2 3">
    <name type="scientific">Salinimonas sediminis</name>
    <dbReference type="NCBI Taxonomy" id="2303538"/>
    <lineage>
        <taxon>Bacteria</taxon>
        <taxon>Pseudomonadati</taxon>
        <taxon>Pseudomonadota</taxon>
        <taxon>Gammaproteobacteria</taxon>
        <taxon>Alteromonadales</taxon>
        <taxon>Alteromonadaceae</taxon>
        <taxon>Alteromonas/Salinimonas group</taxon>
        <taxon>Salinimonas</taxon>
    </lineage>
</organism>
<evidence type="ECO:0008006" key="4">
    <source>
        <dbReference type="Google" id="ProtNLM"/>
    </source>
</evidence>
<dbReference type="KEGG" id="salm:D0Y50_03825"/>
<dbReference type="EMBL" id="CP031769">
    <property type="protein sequence ID" value="AXR05578.1"/>
    <property type="molecule type" value="Genomic_DNA"/>
</dbReference>
<dbReference type="OrthoDB" id="6335811at2"/>
<feature type="chain" id="PRO_5016799076" description="DUF2946 domain-containing protein" evidence="1">
    <location>
        <begin position="34"/>
        <end position="123"/>
    </location>
</feature>
<keyword evidence="3" id="KW-1185">Reference proteome</keyword>
<dbReference type="RefSeq" id="WP_117315600.1">
    <property type="nucleotide sequence ID" value="NZ_CP031769.1"/>
</dbReference>
<reference evidence="2 3" key="1">
    <citation type="submission" date="2018-08" db="EMBL/GenBank/DDBJ databases">
        <title>Salinimonas sediminis sp. nov., a piezophilic bacterium isolated from a deep-sea sediment sample from the New Britain Trench.</title>
        <authorList>
            <person name="Cao J."/>
        </authorList>
    </citation>
    <scope>NUCLEOTIDE SEQUENCE [LARGE SCALE GENOMIC DNA]</scope>
    <source>
        <strain evidence="2 3">N102</strain>
    </source>
</reference>
<evidence type="ECO:0000256" key="1">
    <source>
        <dbReference type="SAM" id="SignalP"/>
    </source>
</evidence>
<evidence type="ECO:0000313" key="3">
    <source>
        <dbReference type="Proteomes" id="UP000262073"/>
    </source>
</evidence>
<evidence type="ECO:0000313" key="2">
    <source>
        <dbReference type="EMBL" id="AXR05578.1"/>
    </source>
</evidence>
<name>A0A346NJ71_9ALTE</name>
<gene>
    <name evidence="2" type="ORF">D0Y50_03825</name>
</gene>
<dbReference type="Proteomes" id="UP000262073">
    <property type="component" value="Chromosome"/>
</dbReference>
<sequence length="123" mass="13571">MKSHQNNRTSSKVVITALMLFAQLFLFASDAFAFDSFFESASESHHELCVQDSSVCQPDKDAADNAGTDNCDHCCSCHGHFTHIVLFKNTDSHLGKFGEMALAAYRPFPPSHLQPGIDRPPRA</sequence>
<feature type="signal peptide" evidence="1">
    <location>
        <begin position="1"/>
        <end position="33"/>
    </location>
</feature>
<proteinExistence type="predicted"/>
<protein>
    <recommendedName>
        <fullName evidence="4">DUF2946 domain-containing protein</fullName>
    </recommendedName>
</protein>
<dbReference type="AlphaFoldDB" id="A0A346NJ71"/>
<keyword evidence="1" id="KW-0732">Signal</keyword>